<proteinExistence type="predicted"/>
<keyword evidence="3" id="KW-1185">Reference proteome</keyword>
<sequence>MLEKIMVLIISYVLALGTDIHNLSDAQVRSKMIYFGIIVISLYLSVDYLIKPELPDIHALVDLTLTRPARMIVEFLTVKPI</sequence>
<accession>A0ABQ6NNY5</accession>
<keyword evidence="1" id="KW-0812">Transmembrane</keyword>
<gene>
    <name evidence="2" type="ORF">PghCCS26_39270</name>
</gene>
<evidence type="ECO:0000313" key="3">
    <source>
        <dbReference type="Proteomes" id="UP001285921"/>
    </source>
</evidence>
<feature type="transmembrane region" description="Helical" evidence="1">
    <location>
        <begin position="32"/>
        <end position="50"/>
    </location>
</feature>
<evidence type="ECO:0000313" key="2">
    <source>
        <dbReference type="EMBL" id="GMK46798.1"/>
    </source>
</evidence>
<name>A0ABQ6NNY5_9BACL</name>
<keyword evidence="1" id="KW-1133">Transmembrane helix</keyword>
<organism evidence="2 3">
    <name type="scientific">Paenibacillus glycanilyticus</name>
    <dbReference type="NCBI Taxonomy" id="126569"/>
    <lineage>
        <taxon>Bacteria</taxon>
        <taxon>Bacillati</taxon>
        <taxon>Bacillota</taxon>
        <taxon>Bacilli</taxon>
        <taxon>Bacillales</taxon>
        <taxon>Paenibacillaceae</taxon>
        <taxon>Paenibacillus</taxon>
    </lineage>
</organism>
<reference evidence="2 3" key="1">
    <citation type="submission" date="2023-05" db="EMBL/GenBank/DDBJ databases">
        <title>Draft genome of Paenibacillus sp. CCS26.</title>
        <authorList>
            <person name="Akita H."/>
            <person name="Shinto Y."/>
            <person name="Kimura Z."/>
        </authorList>
    </citation>
    <scope>NUCLEOTIDE SEQUENCE [LARGE SCALE GENOMIC DNA]</scope>
    <source>
        <strain evidence="2 3">CCS26</strain>
    </source>
</reference>
<dbReference type="EMBL" id="BTCL01000015">
    <property type="protein sequence ID" value="GMK46798.1"/>
    <property type="molecule type" value="Genomic_DNA"/>
</dbReference>
<dbReference type="RefSeq" id="WP_317980967.1">
    <property type="nucleotide sequence ID" value="NZ_BTCL01000015.1"/>
</dbReference>
<comment type="caution">
    <text evidence="2">The sequence shown here is derived from an EMBL/GenBank/DDBJ whole genome shotgun (WGS) entry which is preliminary data.</text>
</comment>
<evidence type="ECO:0000256" key="1">
    <source>
        <dbReference type="SAM" id="Phobius"/>
    </source>
</evidence>
<dbReference type="Proteomes" id="UP001285921">
    <property type="component" value="Unassembled WGS sequence"/>
</dbReference>
<keyword evidence="1" id="KW-0472">Membrane</keyword>
<protein>
    <submittedName>
        <fullName evidence="2">Uncharacterized protein</fullName>
    </submittedName>
</protein>